<dbReference type="OrthoDB" id="2195431at2759"/>
<dbReference type="GO" id="GO:0005634">
    <property type="term" value="C:nucleus"/>
    <property type="evidence" value="ECO:0007669"/>
    <property type="project" value="TreeGrafter"/>
</dbReference>
<dbReference type="PANTHER" id="PTHR23389">
    <property type="entry name" value="CHROMOSOME TRANSMISSION FIDELITY FACTOR 18"/>
    <property type="match status" value="1"/>
</dbReference>
<dbReference type="SMART" id="SM00382">
    <property type="entry name" value="AAA"/>
    <property type="match status" value="1"/>
</dbReference>
<evidence type="ECO:0000256" key="1">
    <source>
        <dbReference type="SAM" id="MobiDB-lite"/>
    </source>
</evidence>
<dbReference type="InterPro" id="IPR027417">
    <property type="entry name" value="P-loop_NTPase"/>
</dbReference>
<dbReference type="Gene3D" id="3.40.50.300">
    <property type="entry name" value="P-loop containing nucleotide triphosphate hydrolases"/>
    <property type="match status" value="1"/>
</dbReference>
<name>A0A6H0Y3P4_9PEZI</name>
<dbReference type="InterPro" id="IPR003959">
    <property type="entry name" value="ATPase_AAA_core"/>
</dbReference>
<dbReference type="GO" id="GO:0005524">
    <property type="term" value="F:ATP binding"/>
    <property type="evidence" value="ECO:0007669"/>
    <property type="project" value="InterPro"/>
</dbReference>
<reference evidence="3 4" key="1">
    <citation type="journal article" date="2016" name="Sci. Rep.">
        <title>Peltaster fructicola genome reveals evolution from an invasive phytopathogen to an ectophytic parasite.</title>
        <authorList>
            <person name="Xu C."/>
            <person name="Chen H."/>
            <person name="Gleason M.L."/>
            <person name="Xu J.R."/>
            <person name="Liu H."/>
            <person name="Zhang R."/>
            <person name="Sun G."/>
        </authorList>
    </citation>
    <scope>NUCLEOTIDE SEQUENCE [LARGE SCALE GENOMIC DNA]</scope>
    <source>
        <strain evidence="3 4">LNHT1506</strain>
    </source>
</reference>
<feature type="domain" description="AAA+ ATPase" evidence="2">
    <location>
        <begin position="135"/>
        <end position="296"/>
    </location>
</feature>
<dbReference type="Proteomes" id="UP000503462">
    <property type="component" value="Chromosome 4"/>
</dbReference>
<dbReference type="CDD" id="cd00009">
    <property type="entry name" value="AAA"/>
    <property type="match status" value="1"/>
</dbReference>
<dbReference type="GO" id="GO:0003677">
    <property type="term" value="F:DNA binding"/>
    <property type="evidence" value="ECO:0007669"/>
    <property type="project" value="TreeGrafter"/>
</dbReference>
<evidence type="ECO:0000313" key="4">
    <source>
        <dbReference type="Proteomes" id="UP000503462"/>
    </source>
</evidence>
<dbReference type="EMBL" id="CP051142">
    <property type="protein sequence ID" value="QIX01250.1"/>
    <property type="molecule type" value="Genomic_DNA"/>
</dbReference>
<evidence type="ECO:0000313" key="3">
    <source>
        <dbReference type="EMBL" id="QIX01250.1"/>
    </source>
</evidence>
<keyword evidence="4" id="KW-1185">Reference proteome</keyword>
<feature type="region of interest" description="Disordered" evidence="1">
    <location>
        <begin position="1"/>
        <end position="20"/>
    </location>
</feature>
<protein>
    <recommendedName>
        <fullName evidence="2">AAA+ ATPase domain-containing protein</fullName>
    </recommendedName>
</protein>
<sequence length="801" mass="88149">MPPSPSSPHKRKASTLDLGHSSLSRSVKAQRIHYGIDIHSLLQEAQAEEEISRIAHLSSKTIVANLPTPPAEVTSKPALLWTEKYRAKKFTDLIGDERTHRAVMHWLKRWDKIVFPHSTQARARKGQLDAFETPHKKILLLTGPAGLGKTTLAHVCAKQAGYDAQEINASDERSRDVVKGRIRDMVGTENVKCIDNTKARSARPVCVIVDEVDGVVAGSGSGGEGGFIKALIDLIHLDQRNSNGLTSLSQAPNRRKGDRFKLMRPMILICNDVYHPALRPLRQSNLAEVINMRKPDLATISTRMHGIFAKEGISADTDGVRRLCEAVWGVSNRKEDRSSAGAGEGDMRSVMVVGEWVASKLRAMQDQGGQAQLTRKFIEDHVLADLTHGGSSARGMGRGATKDIVERIFAEGAGFPKSSVQLGNATTSISTVKGVSESLKRVASDRLRQLIDTSGDTDRLLTDVWAAYPTHPFQDDTLMSKPNAAYDWLHFHDCLSRAVFTSNEWELAPYLSTPVVGFHHLFASQTRAWATKEAESDVHPFYSRTAAWAASEAQKSNETILQSLQGSFSLPLTRLFPAPSDIATEVLPYVLRMVTPSVNPVVISGTAKDKAMVSVRKASEQTLVARAVNTMAATGVRFERVKIASEDSSASTSFIFRMEPALDTLAKFETGPQGFGDATTTKIRFAVRQVLDQEFRKDELERAEVARLARYNAGMTGEPVDLASLDTGRHKDSEPTKKVKIVRDFFGRPVATDAARPATKATSERSRRADNDKDRVWITYHEGFSNAVRKPLTLADLLKDM</sequence>
<dbReference type="Pfam" id="PF00004">
    <property type="entry name" value="AAA"/>
    <property type="match status" value="1"/>
</dbReference>
<gene>
    <name evidence="3" type="ORF">AMS68_006767</name>
</gene>
<dbReference type="InterPro" id="IPR003593">
    <property type="entry name" value="AAA+_ATPase"/>
</dbReference>
<accession>A0A6H0Y3P4</accession>
<proteinExistence type="predicted"/>
<dbReference type="SUPFAM" id="SSF52540">
    <property type="entry name" value="P-loop containing nucleoside triphosphate hydrolases"/>
    <property type="match status" value="1"/>
</dbReference>
<evidence type="ECO:0000259" key="2">
    <source>
        <dbReference type="SMART" id="SM00382"/>
    </source>
</evidence>
<dbReference type="AlphaFoldDB" id="A0A6H0Y3P4"/>
<dbReference type="GO" id="GO:0016887">
    <property type="term" value="F:ATP hydrolysis activity"/>
    <property type="evidence" value="ECO:0007669"/>
    <property type="project" value="InterPro"/>
</dbReference>
<organism evidence="3 4">
    <name type="scientific">Peltaster fructicola</name>
    <dbReference type="NCBI Taxonomy" id="286661"/>
    <lineage>
        <taxon>Eukaryota</taxon>
        <taxon>Fungi</taxon>
        <taxon>Dikarya</taxon>
        <taxon>Ascomycota</taxon>
        <taxon>Pezizomycotina</taxon>
        <taxon>Dothideomycetes</taxon>
        <taxon>Dothideomycetes incertae sedis</taxon>
        <taxon>Peltaster</taxon>
    </lineage>
</organism>
<dbReference type="PANTHER" id="PTHR23389:SF3">
    <property type="entry name" value="CHROMOSOME TRANSMISSION FIDELITY PROTEIN 18 HOMOLOG"/>
    <property type="match status" value="1"/>
</dbReference>